<comment type="pathway">
    <text evidence="6">Bacterial outer membrane biogenesis; lipopolysaccharide biosynthesis.</text>
</comment>
<sequence>MMAAMSSHDPVFDTSFHARLLHPRWWGSWLALGFLCLLAWVPHGVRGRFANAVAPALLRLSKKQAYIAETNLKICFPELDAAGRRTLLLKAIRTGLKAFMGFGELTLRSSAHLKSRIKVRGWEYIEAELAAGRTMILVVPHTWAVDMIGRYLTDEGLALCTMMKSPKDQVFDWYINRERSKAGKVYERSVGIKPAIKAIRSGYNFFYLPDQDHGREKSIFIPFFGHPKATLPALPKLVKLTGARAVPIFACYDEDEECYRLEIEPPFDPYPTDDLTADVNAMNRMVEQQLSQYPEQYMWFLKIFETQEHQEGEDGLYEEGIKRIRSGLPPEP</sequence>
<dbReference type="PANTHER" id="PTHR30606">
    <property type="entry name" value="LIPID A BIOSYNTHESIS LAUROYL ACYLTRANSFERASE"/>
    <property type="match status" value="1"/>
</dbReference>
<keyword evidence="6" id="KW-0812">Transmembrane</keyword>
<dbReference type="UniPathway" id="UPA00360">
    <property type="reaction ID" value="UER00486"/>
</dbReference>
<dbReference type="GO" id="GO:0036104">
    <property type="term" value="P:Kdo2-lipid A biosynthetic process"/>
    <property type="evidence" value="ECO:0007669"/>
    <property type="project" value="UniProtKB-UniRule"/>
</dbReference>
<dbReference type="GO" id="GO:0009276">
    <property type="term" value="C:Gram-negative-bacterium-type cell wall"/>
    <property type="evidence" value="ECO:0007669"/>
    <property type="project" value="InterPro"/>
</dbReference>
<keyword evidence="1 6" id="KW-1003">Cell membrane</keyword>
<evidence type="ECO:0000256" key="1">
    <source>
        <dbReference type="ARBA" id="ARBA00022475"/>
    </source>
</evidence>
<keyword evidence="6" id="KW-0448">Lipopolysaccharide biosynthesis</keyword>
<gene>
    <name evidence="6" type="primary">lpxM</name>
    <name evidence="7" type="ORF">D9F05_19630</name>
</gene>
<evidence type="ECO:0000256" key="5">
    <source>
        <dbReference type="ARBA" id="ARBA00023315"/>
    </source>
</evidence>
<dbReference type="GO" id="GO:0019107">
    <property type="term" value="F:myristoyltransferase activity"/>
    <property type="evidence" value="ECO:0007669"/>
    <property type="project" value="UniProtKB-UniRule"/>
</dbReference>
<dbReference type="UniPathway" id="UPA00030"/>
<dbReference type="EMBL" id="RNRV01000045">
    <property type="protein sequence ID" value="MHO06528.1"/>
    <property type="molecule type" value="Genomic_DNA"/>
</dbReference>
<dbReference type="PIRSF" id="PIRSF026649">
    <property type="entry name" value="MsbB"/>
    <property type="match status" value="1"/>
</dbReference>
<dbReference type="InterPro" id="IPR004960">
    <property type="entry name" value="LipA_acyltrans"/>
</dbReference>
<dbReference type="CDD" id="cd07984">
    <property type="entry name" value="LPLAT_LABLAT-like"/>
    <property type="match status" value="1"/>
</dbReference>
<evidence type="ECO:0000256" key="6">
    <source>
        <dbReference type="HAMAP-Rule" id="MF_01944"/>
    </source>
</evidence>
<protein>
    <recommendedName>
        <fullName evidence="6">Lipid A biosynthesis myristoyltransferase</fullName>
        <ecNumber evidence="6">2.3.1.243</ecNumber>
    </recommendedName>
    <alternativeName>
        <fullName evidence="6">Kdo(2)-lauroyl-lipid IV(A) myristoyltransferase</fullName>
    </alternativeName>
</protein>
<dbReference type="PANTHER" id="PTHR30606:SF4">
    <property type="entry name" value="LIPID A BIOSYNTHESIS MYRISTOYLTRANSFERASE"/>
    <property type="match status" value="1"/>
</dbReference>
<evidence type="ECO:0000256" key="2">
    <source>
        <dbReference type="ARBA" id="ARBA00022519"/>
    </source>
</evidence>
<comment type="function">
    <text evidence="6">Catalyzes the transfer of myristate from myristoyl-[acyl-carrier-protein] (ACP) to Kdo(2)-(lauroyl)-lipid IV(A) to form Kdo(2)-lipid A.</text>
</comment>
<dbReference type="InterPro" id="IPR011921">
    <property type="entry name" value="Lipid_A_MsbB"/>
</dbReference>
<organism evidence="7">
    <name type="scientific">Escherichia coli</name>
    <dbReference type="NCBI Taxonomy" id="562"/>
    <lineage>
        <taxon>Bacteria</taxon>
        <taxon>Pseudomonadati</taxon>
        <taxon>Pseudomonadota</taxon>
        <taxon>Gammaproteobacteria</taxon>
        <taxon>Enterobacterales</taxon>
        <taxon>Enterobacteriaceae</taxon>
        <taxon>Escherichia</taxon>
    </lineage>
</organism>
<comment type="similarity">
    <text evidence="6">Belongs to the LpxL/LpxM/LpxP family. LpxM subfamily.</text>
</comment>
<dbReference type="GO" id="GO:0005886">
    <property type="term" value="C:plasma membrane"/>
    <property type="evidence" value="ECO:0007669"/>
    <property type="project" value="UniProtKB-SubCell"/>
</dbReference>
<name>A0A3L0W3P2_ECOLX</name>
<dbReference type="GO" id="GO:0009103">
    <property type="term" value="P:lipopolysaccharide biosynthetic process"/>
    <property type="evidence" value="ECO:0007669"/>
    <property type="project" value="UniProtKB-UniRule"/>
</dbReference>
<keyword evidence="5 6" id="KW-0012">Acyltransferase</keyword>
<evidence type="ECO:0000256" key="4">
    <source>
        <dbReference type="ARBA" id="ARBA00023136"/>
    </source>
</evidence>
<accession>A0A3L0W3P2</accession>
<keyword evidence="4 6" id="KW-0472">Membrane</keyword>
<comment type="catalytic activity">
    <reaction evidence="6">
        <text>alpha-Kdo-(2-&gt;4)-alpha-Kdo-(2-&gt;6)-(dodecanoyl)-lipid IVA (E. coli) + tetradecanoyl-[ACP] = alpha-Kdo-(2-&gt;4)-alpha-Kdo-(2-&gt;6)-lipid A (E. coli) + holo-[ACP]</text>
        <dbReference type="Rhea" id="RHEA:28438"/>
        <dbReference type="Rhea" id="RHEA-COMP:9648"/>
        <dbReference type="Rhea" id="RHEA-COMP:9685"/>
        <dbReference type="ChEBI" id="CHEBI:58540"/>
        <dbReference type="ChEBI" id="CHEBI:61524"/>
        <dbReference type="ChEBI" id="CHEBI:64479"/>
        <dbReference type="ChEBI" id="CHEBI:78477"/>
        <dbReference type="EC" id="2.3.1.243"/>
    </reaction>
</comment>
<reference evidence="7" key="1">
    <citation type="submission" date="2018-10" db="EMBL/GenBank/DDBJ databases">
        <authorList>
            <consortium name="NARMS: The National Antimicrobial Resistance Monitoring System"/>
        </authorList>
    </citation>
    <scope>NUCLEOTIDE SEQUENCE [LARGE SCALE GENOMIC DNA]</scope>
    <source>
        <strain evidence="7">CVM N17EC0388</strain>
    </source>
</reference>
<comment type="pathway">
    <text evidence="6">Glycolipid biosynthesis; KDO(2)-lipid A biosynthesis; KDO(2)-lipid A from CMP-3-deoxy-D-manno-octulosonate and lipid IV(A): step 4/4.</text>
</comment>
<keyword evidence="6" id="KW-1133">Transmembrane helix</keyword>
<comment type="caution">
    <text evidence="7">The sequence shown here is derived from an EMBL/GenBank/DDBJ whole genome shotgun (WGS) entry which is preliminary data.</text>
</comment>
<dbReference type="EC" id="2.3.1.243" evidence="6"/>
<dbReference type="AlphaFoldDB" id="A0A3L0W3P2"/>
<evidence type="ECO:0000256" key="3">
    <source>
        <dbReference type="ARBA" id="ARBA00022679"/>
    </source>
</evidence>
<dbReference type="HAMAP" id="MF_01944">
    <property type="entry name" value="Lipid_A_LpxM"/>
    <property type="match status" value="1"/>
</dbReference>
<feature type="short sequence motif" description="HXXXXD motif" evidence="6">
    <location>
        <begin position="141"/>
        <end position="146"/>
    </location>
</feature>
<evidence type="ECO:0000313" key="7">
    <source>
        <dbReference type="EMBL" id="MHO06528.1"/>
    </source>
</evidence>
<keyword evidence="2 6" id="KW-0997">Cell inner membrane</keyword>
<keyword evidence="3 6" id="KW-0808">Transferase</keyword>
<dbReference type="Pfam" id="PF03279">
    <property type="entry name" value="Lip_A_acyltrans"/>
    <property type="match status" value="1"/>
</dbReference>
<comment type="subcellular location">
    <subcellularLocation>
        <location evidence="6">Cell inner membrane</location>
        <topology evidence="6">Single-pass membrane protein</topology>
    </subcellularLocation>
</comment>
<proteinExistence type="inferred from homology"/>